<dbReference type="RefSeq" id="WP_025228226.1">
    <property type="nucleotide sequence ID" value="NZ_CP007139.1"/>
</dbReference>
<dbReference type="Gene3D" id="1.20.144.10">
    <property type="entry name" value="Phosphatidic acid phosphatase type 2/haloperoxidase"/>
    <property type="match status" value="1"/>
</dbReference>
<dbReference type="InterPro" id="IPR036938">
    <property type="entry name" value="PAP2/HPO_sf"/>
</dbReference>
<gene>
    <name evidence="3" type="ORF">OP10G_4529</name>
</gene>
<protein>
    <submittedName>
        <fullName evidence="3">Phosphoesterase</fullName>
    </submittedName>
</protein>
<feature type="transmembrane region" description="Helical" evidence="1">
    <location>
        <begin position="150"/>
        <end position="168"/>
    </location>
</feature>
<name>A0A068NX05_FIMGI</name>
<dbReference type="PANTHER" id="PTHR14969">
    <property type="entry name" value="SPHINGOSINE-1-PHOSPHATE PHOSPHOHYDROLASE"/>
    <property type="match status" value="1"/>
</dbReference>
<feature type="transmembrane region" description="Helical" evidence="1">
    <location>
        <begin position="82"/>
        <end position="104"/>
    </location>
</feature>
<keyword evidence="1" id="KW-0812">Transmembrane</keyword>
<evidence type="ECO:0000313" key="4">
    <source>
        <dbReference type="Proteomes" id="UP000027982"/>
    </source>
</evidence>
<dbReference type="CDD" id="cd03392">
    <property type="entry name" value="PAP2_like_2"/>
    <property type="match status" value="1"/>
</dbReference>
<dbReference type="Proteomes" id="UP000027982">
    <property type="component" value="Chromosome"/>
</dbReference>
<dbReference type="SUPFAM" id="SSF48317">
    <property type="entry name" value="Acid phosphatase/Vanadium-dependent haloperoxidase"/>
    <property type="match status" value="1"/>
</dbReference>
<dbReference type="InterPro" id="IPR000326">
    <property type="entry name" value="PAP2/HPO"/>
</dbReference>
<reference evidence="3 4" key="1">
    <citation type="journal article" date="2014" name="PLoS ONE">
        <title>The first complete genome sequence of the class fimbriimonadia in the phylum armatimonadetes.</title>
        <authorList>
            <person name="Hu Z.Y."/>
            <person name="Wang Y.Z."/>
            <person name="Im W.T."/>
            <person name="Wang S.Y."/>
            <person name="Zhao G.P."/>
            <person name="Zheng H.J."/>
            <person name="Quan Z.X."/>
        </authorList>
    </citation>
    <scope>NUCLEOTIDE SEQUENCE [LARGE SCALE GENOMIC DNA]</scope>
    <source>
        <strain evidence="3">Gsoil 348</strain>
    </source>
</reference>
<accession>A0A068NX05</accession>
<dbReference type="HOGENOM" id="CLU_072573_3_3_0"/>
<proteinExistence type="predicted"/>
<dbReference type="SMART" id="SM00014">
    <property type="entry name" value="acidPPc"/>
    <property type="match status" value="1"/>
</dbReference>
<feature type="transmembrane region" description="Helical" evidence="1">
    <location>
        <begin position="20"/>
        <end position="43"/>
    </location>
</feature>
<sequence>MRALHLNHHFNLTPERFARLLYPQTIAFLASLTAVLILISVLVRLRATLILDLRVTKAFQVVNTPFWNKAARWATFIGDGHMVIVVSFVTLVVAYFTGFLRAGIYEFATLGALPINIALKNVFDRERPGEKEVRILPGPRWGHSYPSGHSMGSGATYWFLAFLVFLYVQNLPLRLGLFIPLAILPVIVAASRIYMGAHWFSDVVAGLAGGLVIVVILASLYVV</sequence>
<dbReference type="STRING" id="661478.OP10G_4529"/>
<evidence type="ECO:0000256" key="1">
    <source>
        <dbReference type="SAM" id="Phobius"/>
    </source>
</evidence>
<keyword evidence="4" id="KW-1185">Reference proteome</keyword>
<evidence type="ECO:0000259" key="2">
    <source>
        <dbReference type="SMART" id="SM00014"/>
    </source>
</evidence>
<dbReference type="EMBL" id="CP007139">
    <property type="protein sequence ID" value="AIE87897.1"/>
    <property type="molecule type" value="Genomic_DNA"/>
</dbReference>
<dbReference type="eggNOG" id="COG0671">
    <property type="taxonomic scope" value="Bacteria"/>
</dbReference>
<feature type="domain" description="Phosphatidic acid phosphatase type 2/haloperoxidase" evidence="2">
    <location>
        <begin position="102"/>
        <end position="218"/>
    </location>
</feature>
<keyword evidence="1" id="KW-1133">Transmembrane helix</keyword>
<feature type="transmembrane region" description="Helical" evidence="1">
    <location>
        <begin position="203"/>
        <end position="222"/>
    </location>
</feature>
<dbReference type="PANTHER" id="PTHR14969:SF13">
    <property type="entry name" value="AT30094P"/>
    <property type="match status" value="1"/>
</dbReference>
<dbReference type="AlphaFoldDB" id="A0A068NX05"/>
<dbReference type="OrthoDB" id="9789113at2"/>
<dbReference type="KEGG" id="fgi:OP10G_4529"/>
<keyword evidence="1" id="KW-0472">Membrane</keyword>
<dbReference type="Pfam" id="PF01569">
    <property type="entry name" value="PAP2"/>
    <property type="match status" value="1"/>
</dbReference>
<evidence type="ECO:0000313" key="3">
    <source>
        <dbReference type="EMBL" id="AIE87897.1"/>
    </source>
</evidence>
<feature type="transmembrane region" description="Helical" evidence="1">
    <location>
        <begin position="175"/>
        <end position="197"/>
    </location>
</feature>
<organism evidence="3 4">
    <name type="scientific">Fimbriimonas ginsengisoli Gsoil 348</name>
    <dbReference type="NCBI Taxonomy" id="661478"/>
    <lineage>
        <taxon>Bacteria</taxon>
        <taxon>Bacillati</taxon>
        <taxon>Armatimonadota</taxon>
        <taxon>Fimbriimonadia</taxon>
        <taxon>Fimbriimonadales</taxon>
        <taxon>Fimbriimonadaceae</taxon>
        <taxon>Fimbriimonas</taxon>
    </lineage>
</organism>